<evidence type="ECO:0000256" key="1">
    <source>
        <dbReference type="SAM" id="MobiDB-lite"/>
    </source>
</evidence>
<protein>
    <submittedName>
        <fullName evidence="2">Uncharacterized protein</fullName>
    </submittedName>
</protein>
<name>A0A1H2JGX4_9ACTN</name>
<organism evidence="2 3">
    <name type="scientific">Gordonia westfalica</name>
    <dbReference type="NCBI Taxonomy" id="158898"/>
    <lineage>
        <taxon>Bacteria</taxon>
        <taxon>Bacillati</taxon>
        <taxon>Actinomycetota</taxon>
        <taxon>Actinomycetes</taxon>
        <taxon>Mycobacteriales</taxon>
        <taxon>Gordoniaceae</taxon>
        <taxon>Gordonia</taxon>
    </lineage>
</organism>
<dbReference type="RefSeq" id="WP_139180032.1">
    <property type="nucleotide sequence ID" value="NZ_FNLM01000034.1"/>
</dbReference>
<evidence type="ECO:0000313" key="2">
    <source>
        <dbReference type="EMBL" id="SDU55643.1"/>
    </source>
</evidence>
<sequence>MTDHAAWSAGASRGRLRHSLAAFVADFLCRLDADTLAAAAALHPEAPRTPMPLNGQGSLRRY</sequence>
<reference evidence="2 3" key="1">
    <citation type="submission" date="2016-10" db="EMBL/GenBank/DDBJ databases">
        <authorList>
            <person name="de Groot N.N."/>
        </authorList>
    </citation>
    <scope>NUCLEOTIDE SEQUENCE [LARGE SCALE GENOMIC DNA]</scope>
    <source>
        <strain evidence="2 3">DSM 44215</strain>
    </source>
</reference>
<dbReference type="Proteomes" id="UP000183180">
    <property type="component" value="Unassembled WGS sequence"/>
</dbReference>
<dbReference type="STRING" id="158898.SAMN04488548_1342115"/>
<evidence type="ECO:0000313" key="3">
    <source>
        <dbReference type="Proteomes" id="UP000183180"/>
    </source>
</evidence>
<gene>
    <name evidence="2" type="ORF">SAMN04488548_1342115</name>
</gene>
<feature type="region of interest" description="Disordered" evidence="1">
    <location>
        <begin position="43"/>
        <end position="62"/>
    </location>
</feature>
<accession>A0A1H2JGX4</accession>
<dbReference type="EMBL" id="FNLM01000034">
    <property type="protein sequence ID" value="SDU55643.1"/>
    <property type="molecule type" value="Genomic_DNA"/>
</dbReference>
<dbReference type="AlphaFoldDB" id="A0A1H2JGX4"/>
<dbReference type="OrthoDB" id="9949870at2"/>
<proteinExistence type="predicted"/>